<evidence type="ECO:0000313" key="2">
    <source>
        <dbReference type="Proteomes" id="UP000326678"/>
    </source>
</evidence>
<reference evidence="1 2" key="1">
    <citation type="submission" date="2019-10" db="EMBL/GenBank/DDBJ databases">
        <title>Genomic and transcriptomic insights into the perfect genentic adaptation of a filamentous nitrogen-fixing cyanobacterium to rice fields.</title>
        <authorList>
            <person name="Chen Z."/>
        </authorList>
    </citation>
    <scope>NUCLEOTIDE SEQUENCE [LARGE SCALE GENOMIC DNA]</scope>
    <source>
        <strain evidence="1">CCNUC1</strain>
    </source>
</reference>
<dbReference type="AlphaFoldDB" id="A0A5P8WJ20"/>
<evidence type="ECO:0000313" key="1">
    <source>
        <dbReference type="EMBL" id="QFS52818.1"/>
    </source>
</evidence>
<name>A0A5P8WJ20_9NOSO</name>
<dbReference type="EMBL" id="CP045231">
    <property type="protein sequence ID" value="QFS52818.1"/>
    <property type="molecule type" value="Genomic_DNA"/>
</dbReference>
<accession>A0A5P8WJ20</accession>
<keyword evidence="2" id="KW-1185">Reference proteome</keyword>
<organism evidence="1 2">
    <name type="scientific">Nostoc sphaeroides CCNUC1</name>
    <dbReference type="NCBI Taxonomy" id="2653204"/>
    <lineage>
        <taxon>Bacteria</taxon>
        <taxon>Bacillati</taxon>
        <taxon>Cyanobacteriota</taxon>
        <taxon>Cyanophyceae</taxon>
        <taxon>Nostocales</taxon>
        <taxon>Nostocaceae</taxon>
        <taxon>Nostoc</taxon>
    </lineage>
</organism>
<dbReference type="KEGG" id="nsh:GXM_10082"/>
<dbReference type="Proteomes" id="UP000326678">
    <property type="component" value="Chromosome pGXM04"/>
</dbReference>
<sequence>MLSLVTFSRTFPNDPLFLSTRLNLSGLNLIKRSRSNFCAN</sequence>
<proteinExistence type="predicted"/>
<gene>
    <name evidence="1" type="ORF">GXM_10082</name>
</gene>
<protein>
    <submittedName>
        <fullName evidence="1">Uncharacterized protein</fullName>
    </submittedName>
</protein>